<reference evidence="1" key="1">
    <citation type="journal article" date="2013" name="Genetics">
        <title>The draft genome and transcriptome of Panagrellus redivivus are shaped by the harsh demands of a free-living lifestyle.</title>
        <authorList>
            <person name="Srinivasan J."/>
            <person name="Dillman A.R."/>
            <person name="Macchietto M.G."/>
            <person name="Heikkinen L."/>
            <person name="Lakso M."/>
            <person name="Fracchia K.M."/>
            <person name="Antoshechkin I."/>
            <person name="Mortazavi A."/>
            <person name="Wong G."/>
            <person name="Sternberg P.W."/>
        </authorList>
    </citation>
    <scope>NUCLEOTIDE SEQUENCE [LARGE SCALE GENOMIC DNA]</scope>
    <source>
        <strain evidence="1">MT8872</strain>
    </source>
</reference>
<reference evidence="2" key="2">
    <citation type="submission" date="2020-10" db="UniProtKB">
        <authorList>
            <consortium name="WormBaseParasite"/>
        </authorList>
    </citation>
    <scope>IDENTIFICATION</scope>
</reference>
<accession>A0A7E4UV85</accession>
<organism evidence="1 2">
    <name type="scientific">Panagrellus redivivus</name>
    <name type="common">Microworm</name>
    <dbReference type="NCBI Taxonomy" id="6233"/>
    <lineage>
        <taxon>Eukaryota</taxon>
        <taxon>Metazoa</taxon>
        <taxon>Ecdysozoa</taxon>
        <taxon>Nematoda</taxon>
        <taxon>Chromadorea</taxon>
        <taxon>Rhabditida</taxon>
        <taxon>Tylenchina</taxon>
        <taxon>Panagrolaimomorpha</taxon>
        <taxon>Panagrolaimoidea</taxon>
        <taxon>Panagrolaimidae</taxon>
        <taxon>Panagrellus</taxon>
    </lineage>
</organism>
<proteinExistence type="predicted"/>
<evidence type="ECO:0000313" key="1">
    <source>
        <dbReference type="Proteomes" id="UP000492821"/>
    </source>
</evidence>
<protein>
    <submittedName>
        <fullName evidence="2">Cytoplasmic protein</fullName>
    </submittedName>
</protein>
<dbReference type="WBParaSite" id="Pan_g13229.t1">
    <property type="protein sequence ID" value="Pan_g13229.t1"/>
    <property type="gene ID" value="Pan_g13229"/>
</dbReference>
<name>A0A7E4UV85_PANRE</name>
<evidence type="ECO:0000313" key="2">
    <source>
        <dbReference type="WBParaSite" id="Pan_g13229.t1"/>
    </source>
</evidence>
<sequence length="69" mass="7654">MELLAFANKQEQCFHCFLTIKSSPEDNIAGIMDEVKLKMSTGFNEHANDGQVHVTCGDTTLCFVPKTFA</sequence>
<dbReference type="AlphaFoldDB" id="A0A7E4UV85"/>
<keyword evidence="1" id="KW-1185">Reference proteome</keyword>
<dbReference type="Proteomes" id="UP000492821">
    <property type="component" value="Unassembled WGS sequence"/>
</dbReference>